<feature type="compositionally biased region" description="Basic residues" evidence="7">
    <location>
        <begin position="316"/>
        <end position="327"/>
    </location>
</feature>
<evidence type="ECO:0000313" key="8">
    <source>
        <dbReference type="EMBL" id="MBM7797190.1"/>
    </source>
</evidence>
<comment type="caution">
    <text evidence="8">The sequence shown here is derived from an EMBL/GenBank/DDBJ whole genome shotgun (WGS) entry which is preliminary data.</text>
</comment>
<dbReference type="InterPro" id="IPR046237">
    <property type="entry name" value="DUF6270"/>
</dbReference>
<protein>
    <submittedName>
        <fullName evidence="8">CDP-glycerol glycerophosphotransferase (TagB/SpsB family)</fullName>
    </submittedName>
</protein>
<evidence type="ECO:0000256" key="3">
    <source>
        <dbReference type="ARBA" id="ARBA00022475"/>
    </source>
</evidence>
<evidence type="ECO:0000256" key="6">
    <source>
        <dbReference type="ARBA" id="ARBA00023136"/>
    </source>
</evidence>
<keyword evidence="3" id="KW-1003">Cell membrane</keyword>
<dbReference type="Pfam" id="PF19786">
    <property type="entry name" value="DUF6270"/>
    <property type="match status" value="1"/>
</dbReference>
<reference evidence="8 9" key="1">
    <citation type="submission" date="2021-01" db="EMBL/GenBank/DDBJ databases">
        <title>Sequencing the genomes of 1000 actinobacteria strains.</title>
        <authorList>
            <person name="Klenk H.-P."/>
        </authorList>
    </citation>
    <scope>NUCLEOTIDE SEQUENCE [LARGE SCALE GENOMIC DNA]</scope>
    <source>
        <strain evidence="8 9">DSM 18662</strain>
    </source>
</reference>
<dbReference type="Gene3D" id="3.40.50.11820">
    <property type="match status" value="1"/>
</dbReference>
<evidence type="ECO:0000256" key="4">
    <source>
        <dbReference type="ARBA" id="ARBA00022679"/>
    </source>
</evidence>
<comment type="subcellular location">
    <subcellularLocation>
        <location evidence="1">Cell membrane</location>
        <topology evidence="1">Peripheral membrane protein</topology>
    </subcellularLocation>
</comment>
<dbReference type="PANTHER" id="PTHR37316">
    <property type="entry name" value="TEICHOIC ACID GLYCEROL-PHOSPHATE PRIMASE"/>
    <property type="match status" value="1"/>
</dbReference>
<dbReference type="SUPFAM" id="SSF53756">
    <property type="entry name" value="UDP-Glycosyltransferase/glycogen phosphorylase"/>
    <property type="match status" value="1"/>
</dbReference>
<comment type="similarity">
    <text evidence="2">Belongs to the CDP-glycerol glycerophosphotransferase family.</text>
</comment>
<dbReference type="InterPro" id="IPR051612">
    <property type="entry name" value="Teichoic_Acid_Biosynth"/>
</dbReference>
<sequence length="1061" mass="117848">MTTEEPARIAVLGSCITRDSFNSRFNPRYKDFYVCPLIQNQTSIISLMSEPMTLGDDQYGGMTAYDQWNVRTDLNKEFLAKVVDLAPDYLILDFFADIHFGCLQLPDGRYITNNRWKLWQTGFHRELKATDQLAELKLQSDPEAYLELWKASFDRLVGYLRENLPQTAVIVHRGRNTGSLQLPGQSETVDLQQHRKISKLNVPLANALWATLDDYAVNSTGFDVIDLTRREYPTFDGHPWGPFYVHYTLDYYSDFLTALHKIHLTRACGLRAGDLPMRVLADVEKLAAVGPNLAIARLSEQLSGQARPPQAAGKKAPGKKAPAKKTAARNGSDRKAPVSVRTRLKRRVRRGIRRVALLEAGWQRFAPDRRNVAAPASAEPSAMPPVQATLATCRWLGPSTLQLTGWVWAKGVEATETSRPELTIWMEQRAGGRRIGASTRAHVDPEVNVVAKDAKTDHSGAGFTAVLDLASLASPSTGGPWRLRCSLTSEGRASTVAFNGRVMTGSAGRLLPSAEISGNRLLPTWTEEDGLHVEAVAADEVDSTGRLDEATRLLITDVAMMGEPEPDVEITGSFTARGTDRVVDPADLRLELHGTQGVFASRLQMDGDVFETSVPLVVSQWGGRPAPLMQGTYQLRAWLGDEEVPVVLSEPVIERLPVKLTTDRVVATLIRSDQDAPMIVVSPPLRPDELGEHAQAVLQREYARTSVVPDGSVYFESFYGRSATDSPRAIHDELRRRGSDRALYWAVSDYSVQLPESAIPVLLRSREWWELLARASYFVHNCGTPGPLRRRDDQVVVQTWHGTPLKLLGYDRPLHQAKVGAVKSISTMSARWSYMIAQNTYSAETFRRAYLYAGTMLEVGYPRNDSLVGASADQVAAIRQRLQIAPDQKAVLYAPTWRDGDASVVGYLDLEALRERLGPDYVFLLRGHTNTLRNAPRRTGSGLIDVTSYPLINDLFLAADVTITDYSSIMFDYSVTGKPLLFYVPDLDDYRDRRRGMYFDLAASAPGPLLTSPELVAESLQSLDRVAEDYADRYAAWRTRFNPRDDGHAAARVVDAVFGDS</sequence>
<feature type="region of interest" description="Disordered" evidence="7">
    <location>
        <begin position="304"/>
        <end position="340"/>
    </location>
</feature>
<proteinExistence type="inferred from homology"/>
<evidence type="ECO:0000256" key="5">
    <source>
        <dbReference type="ARBA" id="ARBA00022944"/>
    </source>
</evidence>
<dbReference type="Gene3D" id="3.40.50.12580">
    <property type="match status" value="1"/>
</dbReference>
<keyword evidence="9" id="KW-1185">Reference proteome</keyword>
<evidence type="ECO:0000256" key="2">
    <source>
        <dbReference type="ARBA" id="ARBA00010488"/>
    </source>
</evidence>
<dbReference type="InterPro" id="IPR007554">
    <property type="entry name" value="Glycerophosphate_synth"/>
</dbReference>
<feature type="compositionally biased region" description="Low complexity" evidence="7">
    <location>
        <begin position="305"/>
        <end position="315"/>
    </location>
</feature>
<evidence type="ECO:0000313" key="9">
    <source>
        <dbReference type="Proteomes" id="UP000704762"/>
    </source>
</evidence>
<evidence type="ECO:0000256" key="7">
    <source>
        <dbReference type="SAM" id="MobiDB-lite"/>
    </source>
</evidence>
<dbReference type="InterPro" id="IPR043148">
    <property type="entry name" value="TagF_C"/>
</dbReference>
<keyword evidence="4" id="KW-0808">Transferase</keyword>
<evidence type="ECO:0000256" key="1">
    <source>
        <dbReference type="ARBA" id="ARBA00004202"/>
    </source>
</evidence>
<keyword evidence="6" id="KW-0472">Membrane</keyword>
<dbReference type="PANTHER" id="PTHR37316:SF3">
    <property type="entry name" value="TEICHOIC ACID GLYCEROL-PHOSPHATE TRANSFERASE"/>
    <property type="match status" value="1"/>
</dbReference>
<dbReference type="Proteomes" id="UP000704762">
    <property type="component" value="Unassembled WGS sequence"/>
</dbReference>
<keyword evidence="5" id="KW-0777">Teichoic acid biosynthesis</keyword>
<dbReference type="EMBL" id="JAFBCF010000001">
    <property type="protein sequence ID" value="MBM7797190.1"/>
    <property type="molecule type" value="Genomic_DNA"/>
</dbReference>
<dbReference type="RefSeq" id="WP_204915914.1">
    <property type="nucleotide sequence ID" value="NZ_BAAAQP010000003.1"/>
</dbReference>
<dbReference type="Pfam" id="PF04464">
    <property type="entry name" value="Glyphos_transf"/>
    <property type="match status" value="1"/>
</dbReference>
<dbReference type="InterPro" id="IPR043149">
    <property type="entry name" value="TagF_N"/>
</dbReference>
<gene>
    <name evidence="8" type="ORF">JOE57_000111</name>
</gene>
<organism evidence="8 9">
    <name type="scientific">Microlunatus panaciterrae</name>
    <dbReference type="NCBI Taxonomy" id="400768"/>
    <lineage>
        <taxon>Bacteria</taxon>
        <taxon>Bacillati</taxon>
        <taxon>Actinomycetota</taxon>
        <taxon>Actinomycetes</taxon>
        <taxon>Propionibacteriales</taxon>
        <taxon>Propionibacteriaceae</taxon>
        <taxon>Microlunatus</taxon>
    </lineage>
</organism>
<accession>A0ABS2RDX5</accession>
<name>A0ABS2RDX5_9ACTN</name>